<proteinExistence type="predicted"/>
<sequence length="381" mass="44259">MAPMLTLFCLVIDNQKKWYCRSLRQIEELSVYWETSPKKGHLHLIVQVPFQLSNLGVEHLDYEEEALLFRDEYILAHKAIKEWSKMRRTQKSGGVVITGHPGLDERRKTCFLLYLLFHRLSKGLPTAFQFLPDSFVLFTDSGVKVNAHTFGDFQMNVEKCFHRANKLPDEKRYKTWRKEYKAYTMSLSEYRPIAIMRIETSYLNRFVIEAIAAQDLLQQSEFYFGVSHHSSFKGSAGYMFDMAVLSWLCANSESKELACTPARSVSKALPAVDAMIFTDDHIITIQVTIAPEYSVKSKGLLQIANSLAKGFRQSRKWCHVFVTIGRRMQKDEEKWKESRVMKDIEIFEEDETAEVVEEAENSEFRWTKIELTWATDQIVGI</sequence>
<dbReference type="AlphaFoldDB" id="A0AAD4LXQ3"/>
<evidence type="ECO:0000313" key="1">
    <source>
        <dbReference type="EMBL" id="KAI0294599.1"/>
    </source>
</evidence>
<evidence type="ECO:0000313" key="2">
    <source>
        <dbReference type="Proteomes" id="UP001203297"/>
    </source>
</evidence>
<gene>
    <name evidence="1" type="ORF">B0F90DRAFT_1919658</name>
</gene>
<name>A0AAD4LXQ3_9AGAM</name>
<protein>
    <submittedName>
        <fullName evidence="1">Uncharacterized protein</fullName>
    </submittedName>
</protein>
<comment type="caution">
    <text evidence="1">The sequence shown here is derived from an EMBL/GenBank/DDBJ whole genome shotgun (WGS) entry which is preliminary data.</text>
</comment>
<dbReference type="Proteomes" id="UP001203297">
    <property type="component" value="Unassembled WGS sequence"/>
</dbReference>
<organism evidence="1 2">
    <name type="scientific">Multifurca ochricompacta</name>
    <dbReference type="NCBI Taxonomy" id="376703"/>
    <lineage>
        <taxon>Eukaryota</taxon>
        <taxon>Fungi</taxon>
        <taxon>Dikarya</taxon>
        <taxon>Basidiomycota</taxon>
        <taxon>Agaricomycotina</taxon>
        <taxon>Agaricomycetes</taxon>
        <taxon>Russulales</taxon>
        <taxon>Russulaceae</taxon>
        <taxon>Multifurca</taxon>
    </lineage>
</organism>
<accession>A0AAD4LXQ3</accession>
<reference evidence="1" key="1">
    <citation type="journal article" date="2022" name="New Phytol.">
        <title>Evolutionary transition to the ectomycorrhizal habit in the genomes of a hyperdiverse lineage of mushroom-forming fungi.</title>
        <authorList>
            <person name="Looney B."/>
            <person name="Miyauchi S."/>
            <person name="Morin E."/>
            <person name="Drula E."/>
            <person name="Courty P.E."/>
            <person name="Kohler A."/>
            <person name="Kuo A."/>
            <person name="LaButti K."/>
            <person name="Pangilinan J."/>
            <person name="Lipzen A."/>
            <person name="Riley R."/>
            <person name="Andreopoulos W."/>
            <person name="He G."/>
            <person name="Johnson J."/>
            <person name="Nolan M."/>
            <person name="Tritt A."/>
            <person name="Barry K.W."/>
            <person name="Grigoriev I.V."/>
            <person name="Nagy L.G."/>
            <person name="Hibbett D."/>
            <person name="Henrissat B."/>
            <person name="Matheny P.B."/>
            <person name="Labbe J."/>
            <person name="Martin F.M."/>
        </authorList>
    </citation>
    <scope>NUCLEOTIDE SEQUENCE</scope>
    <source>
        <strain evidence="1">BPL690</strain>
    </source>
</reference>
<keyword evidence="2" id="KW-1185">Reference proteome</keyword>
<dbReference type="EMBL" id="WTXG01000072">
    <property type="protein sequence ID" value="KAI0294599.1"/>
    <property type="molecule type" value="Genomic_DNA"/>
</dbReference>